<evidence type="ECO:0000313" key="2">
    <source>
        <dbReference type="Proteomes" id="UP001189429"/>
    </source>
</evidence>
<reference evidence="1" key="1">
    <citation type="submission" date="2023-10" db="EMBL/GenBank/DDBJ databases">
        <authorList>
            <person name="Chen Y."/>
            <person name="Shah S."/>
            <person name="Dougan E. K."/>
            <person name="Thang M."/>
            <person name="Chan C."/>
        </authorList>
    </citation>
    <scope>NUCLEOTIDE SEQUENCE [LARGE SCALE GENOMIC DNA]</scope>
</reference>
<name>A0ABN9TBX8_9DINO</name>
<gene>
    <name evidence="1" type="ORF">PCOR1329_LOCUS37628</name>
</gene>
<sequence length="99" mass="10863">MAPLLGLGMVNSTHGGALGSVEIEHLLSGCALVVWNGRALRTLRLRFLRGAGFKLPTLSRPCSVDRFVVDRASTVARKMDGRKAIVAEAYKRRLVRWTS</sequence>
<evidence type="ECO:0000313" key="1">
    <source>
        <dbReference type="EMBL" id="CAK0843198.1"/>
    </source>
</evidence>
<accession>A0ABN9TBX8</accession>
<keyword evidence="2" id="KW-1185">Reference proteome</keyword>
<organism evidence="1 2">
    <name type="scientific">Prorocentrum cordatum</name>
    <dbReference type="NCBI Taxonomy" id="2364126"/>
    <lineage>
        <taxon>Eukaryota</taxon>
        <taxon>Sar</taxon>
        <taxon>Alveolata</taxon>
        <taxon>Dinophyceae</taxon>
        <taxon>Prorocentrales</taxon>
        <taxon>Prorocentraceae</taxon>
        <taxon>Prorocentrum</taxon>
    </lineage>
</organism>
<proteinExistence type="predicted"/>
<protein>
    <submittedName>
        <fullName evidence="1">Uncharacterized protein</fullName>
    </submittedName>
</protein>
<comment type="caution">
    <text evidence="1">The sequence shown here is derived from an EMBL/GenBank/DDBJ whole genome shotgun (WGS) entry which is preliminary data.</text>
</comment>
<dbReference type="Proteomes" id="UP001189429">
    <property type="component" value="Unassembled WGS sequence"/>
</dbReference>
<dbReference type="EMBL" id="CAUYUJ010014560">
    <property type="protein sequence ID" value="CAK0843198.1"/>
    <property type="molecule type" value="Genomic_DNA"/>
</dbReference>